<evidence type="ECO:0000256" key="3">
    <source>
        <dbReference type="ARBA" id="ARBA00020983"/>
    </source>
</evidence>
<feature type="compositionally biased region" description="Low complexity" evidence="9">
    <location>
        <begin position="393"/>
        <end position="411"/>
    </location>
</feature>
<evidence type="ECO:0000256" key="4">
    <source>
        <dbReference type="ARBA" id="ARBA00022448"/>
    </source>
</evidence>
<accession>A0A061RUC8</accession>
<evidence type="ECO:0000256" key="6">
    <source>
        <dbReference type="ARBA" id="ARBA00023034"/>
    </source>
</evidence>
<evidence type="ECO:0000256" key="8">
    <source>
        <dbReference type="ARBA" id="ARBA00031347"/>
    </source>
</evidence>
<gene>
    <name evidence="10" type="ORF">TSPGSL018_16917</name>
    <name evidence="11" type="ORF">TSPGSL018_26798</name>
</gene>
<dbReference type="AlphaFoldDB" id="A0A061RUC8"/>
<keyword evidence="4" id="KW-0813">Transport</keyword>
<feature type="region of interest" description="Disordered" evidence="9">
    <location>
        <begin position="1"/>
        <end position="29"/>
    </location>
</feature>
<comment type="subcellular location">
    <subcellularLocation>
        <location evidence="1">Golgi apparatus membrane</location>
        <topology evidence="1">Peripheral membrane protein</topology>
    </subcellularLocation>
</comment>
<reference evidence="11" key="1">
    <citation type="submission" date="2014-05" db="EMBL/GenBank/DDBJ databases">
        <title>The transcriptome of the halophilic microalga Tetraselmis sp. GSL018 isolated from the Great Salt Lake, Utah.</title>
        <authorList>
            <person name="Jinkerson R.E."/>
            <person name="D'Adamo S."/>
            <person name="Posewitz M.C."/>
        </authorList>
    </citation>
    <scope>NUCLEOTIDE SEQUENCE</scope>
    <source>
        <strain evidence="11">GSL018</strain>
    </source>
</reference>
<keyword evidence="7" id="KW-0472">Membrane</keyword>
<evidence type="ECO:0000256" key="2">
    <source>
        <dbReference type="ARBA" id="ARBA00006419"/>
    </source>
</evidence>
<evidence type="ECO:0000313" key="11">
    <source>
        <dbReference type="EMBL" id="JAC74131.1"/>
    </source>
</evidence>
<proteinExistence type="inferred from homology"/>
<feature type="region of interest" description="Disordered" evidence="9">
    <location>
        <begin position="393"/>
        <end position="427"/>
    </location>
</feature>
<dbReference type="PANTHER" id="PTHR21311:SF0">
    <property type="entry name" value="CONSERVED OLIGOMERIC GOLGI COMPLEX SUBUNIT 8"/>
    <property type="match status" value="1"/>
</dbReference>
<evidence type="ECO:0000256" key="5">
    <source>
        <dbReference type="ARBA" id="ARBA00022927"/>
    </source>
</evidence>
<keyword evidence="6" id="KW-0333">Golgi apparatus</keyword>
<dbReference type="EMBL" id="GBEZ01011675">
    <property type="protein sequence ID" value="JAC74131.1"/>
    <property type="molecule type" value="Transcribed_RNA"/>
</dbReference>
<keyword evidence="5" id="KW-0653">Protein transport</keyword>
<dbReference type="GO" id="GO:0017119">
    <property type="term" value="C:Golgi transport complex"/>
    <property type="evidence" value="ECO:0007669"/>
    <property type="project" value="InterPro"/>
</dbReference>
<dbReference type="GO" id="GO:0000139">
    <property type="term" value="C:Golgi membrane"/>
    <property type="evidence" value="ECO:0007669"/>
    <property type="project" value="UniProtKB-SubCell"/>
</dbReference>
<comment type="similarity">
    <text evidence="2">Belongs to the COG8 family.</text>
</comment>
<evidence type="ECO:0000256" key="9">
    <source>
        <dbReference type="SAM" id="MobiDB-lite"/>
    </source>
</evidence>
<organism evidence="11">
    <name type="scientific">Tetraselmis sp. GSL018</name>
    <dbReference type="NCBI Taxonomy" id="582737"/>
    <lineage>
        <taxon>Eukaryota</taxon>
        <taxon>Viridiplantae</taxon>
        <taxon>Chlorophyta</taxon>
        <taxon>core chlorophytes</taxon>
        <taxon>Chlorodendrophyceae</taxon>
        <taxon>Chlorodendrales</taxon>
        <taxon>Chlorodendraceae</taxon>
        <taxon>Tetraselmis</taxon>
    </lineage>
</organism>
<evidence type="ECO:0000256" key="7">
    <source>
        <dbReference type="ARBA" id="ARBA00023136"/>
    </source>
</evidence>
<evidence type="ECO:0000256" key="1">
    <source>
        <dbReference type="ARBA" id="ARBA00004395"/>
    </source>
</evidence>
<dbReference type="InterPro" id="IPR016159">
    <property type="entry name" value="Cullin_repeat-like_dom_sf"/>
</dbReference>
<dbReference type="Pfam" id="PF04124">
    <property type="entry name" value="Dor1"/>
    <property type="match status" value="1"/>
</dbReference>
<dbReference type="EMBL" id="GBEZ01021711">
    <property type="protein sequence ID" value="JAC65062.1"/>
    <property type="molecule type" value="Transcribed_RNA"/>
</dbReference>
<name>A0A061RUC8_9CHLO</name>
<dbReference type="GO" id="GO:0015031">
    <property type="term" value="P:protein transport"/>
    <property type="evidence" value="ECO:0007669"/>
    <property type="project" value="UniProtKB-KW"/>
</dbReference>
<evidence type="ECO:0000313" key="10">
    <source>
        <dbReference type="EMBL" id="JAC65062.1"/>
    </source>
</evidence>
<feature type="region of interest" description="Disordered" evidence="9">
    <location>
        <begin position="540"/>
        <end position="598"/>
    </location>
</feature>
<sequence length="598" mass="66072">MLEASEETIRPGRHQAQWGNGQDEPHKFQDADQDNAYLTELLSYSLDRLNKEPSLLLEDQSCIRRMMQDCAASHHSAFMEATKSLADVRDHMGSVNTHLRGMLEALPSLEEACASFSESSGQVVKRRQSHKQLQANHPQLLELLEVPQLMDTCVRNSNFDEALDLEAFVSKLAFLHPELKVVKGLHDEVKRISSAMRQQLLKRLSGSIQLPECLRIIGYLRRMSALTEPQLRLEFLRCREQWLAEQVSELDTQNPYDFLKKLTDIHRLHLFDIVMQHKAIFSDDTTANPEAHVAADAIILSSWAHHRVTQYLEALKAHLPRIKEGSSLSSVLEHSMYCGMSLGRVGLDFRPLLPPIFESCVANLFTMSLGNALDCFHAALEKHKWIAMPSVPSSIKRTSSKGSSAGSERSGAVPRDGDSEPSEDLSPPQVLMEHLPLAAFVNGLLQAFNELRHCTPLALRTHVAQSLQGALQAVCSALSHMHATRVVGESELPVFESACCITVDVVCPFIASCFGRLYPGSSAMVDTAKASESLKGVVEEVKARDASQKPANAPAGKPRKARAVSRTPSGKQKSGPAQGKHPDLTDAEEEIVVKEAIQ</sequence>
<dbReference type="SUPFAM" id="SSF74788">
    <property type="entry name" value="Cullin repeat-like"/>
    <property type="match status" value="1"/>
</dbReference>
<dbReference type="GO" id="GO:0006891">
    <property type="term" value="P:intra-Golgi vesicle-mediated transport"/>
    <property type="evidence" value="ECO:0007669"/>
    <property type="project" value="TreeGrafter"/>
</dbReference>
<dbReference type="InterPro" id="IPR007255">
    <property type="entry name" value="COG8"/>
</dbReference>
<protein>
    <recommendedName>
        <fullName evidence="3">Conserved oligomeric Golgi complex subunit 8</fullName>
    </recommendedName>
    <alternativeName>
        <fullName evidence="8">Component of oligomeric Golgi complex 8</fullName>
    </alternativeName>
</protein>
<dbReference type="PANTHER" id="PTHR21311">
    <property type="entry name" value="CONSERVED OLIGOMERIC GOLGI COMPLEX COMPONENT 8"/>
    <property type="match status" value="1"/>
</dbReference>